<dbReference type="EMBL" id="CACTIH010009088">
    <property type="protein sequence ID" value="CAA3023370.1"/>
    <property type="molecule type" value="Genomic_DNA"/>
</dbReference>
<reference evidence="2 3" key="1">
    <citation type="submission" date="2019-12" db="EMBL/GenBank/DDBJ databases">
        <authorList>
            <person name="Alioto T."/>
            <person name="Alioto T."/>
            <person name="Gomez Garrido J."/>
        </authorList>
    </citation>
    <scope>NUCLEOTIDE SEQUENCE [LARGE SCALE GENOMIC DNA]</scope>
</reference>
<name>A0A8S0V0Y1_OLEEU</name>
<evidence type="ECO:0000313" key="3">
    <source>
        <dbReference type="Proteomes" id="UP000594638"/>
    </source>
</evidence>
<organism evidence="2 3">
    <name type="scientific">Olea europaea subsp. europaea</name>
    <dbReference type="NCBI Taxonomy" id="158383"/>
    <lineage>
        <taxon>Eukaryota</taxon>
        <taxon>Viridiplantae</taxon>
        <taxon>Streptophyta</taxon>
        <taxon>Embryophyta</taxon>
        <taxon>Tracheophyta</taxon>
        <taxon>Spermatophyta</taxon>
        <taxon>Magnoliopsida</taxon>
        <taxon>eudicotyledons</taxon>
        <taxon>Gunneridae</taxon>
        <taxon>Pentapetalae</taxon>
        <taxon>asterids</taxon>
        <taxon>lamiids</taxon>
        <taxon>Lamiales</taxon>
        <taxon>Oleaceae</taxon>
        <taxon>Oleeae</taxon>
        <taxon>Olea</taxon>
    </lineage>
</organism>
<protein>
    <submittedName>
        <fullName evidence="2">Uncharacterized protein</fullName>
    </submittedName>
</protein>
<evidence type="ECO:0000313" key="2">
    <source>
        <dbReference type="EMBL" id="CAA3023370.1"/>
    </source>
</evidence>
<accession>A0A8S0V0Y1</accession>
<comment type="caution">
    <text evidence="2">The sequence shown here is derived from an EMBL/GenBank/DDBJ whole genome shotgun (WGS) entry which is preliminary data.</text>
</comment>
<evidence type="ECO:0000256" key="1">
    <source>
        <dbReference type="SAM" id="MobiDB-lite"/>
    </source>
</evidence>
<dbReference type="Gramene" id="OE9A119909T1">
    <property type="protein sequence ID" value="OE9A119909C1"/>
    <property type="gene ID" value="OE9A119909"/>
</dbReference>
<gene>
    <name evidence="2" type="ORF">OLEA9_A119909</name>
</gene>
<proteinExistence type="predicted"/>
<dbReference type="Proteomes" id="UP000594638">
    <property type="component" value="Unassembled WGS sequence"/>
</dbReference>
<dbReference type="AlphaFoldDB" id="A0A8S0V0Y1"/>
<feature type="region of interest" description="Disordered" evidence="1">
    <location>
        <begin position="1"/>
        <end position="23"/>
    </location>
</feature>
<keyword evidence="3" id="KW-1185">Reference proteome</keyword>
<sequence>MGLETASTQATSVDQGEMQQNKQASYGKDAHIVVVAKKKKVANLTESVADCQLHKSANRTVDFVGPNLKAPTNEIMSMADGLSSVVTIESSSSVTGRKTPLGSSYKMEVGWRWPGQQGWKTNIIIRGHNPTS</sequence>